<evidence type="ECO:0000313" key="1">
    <source>
        <dbReference type="EMBL" id="SZF05980.1"/>
    </source>
</evidence>
<protein>
    <submittedName>
        <fullName evidence="1">Uncharacterized protein</fullName>
    </submittedName>
</protein>
<dbReference type="VEuPathDB" id="FungiDB:BLGHR1_16783"/>
<gene>
    <name evidence="1" type="ORF">BLGHR1_16783</name>
</gene>
<sequence>MMVSHSNCIKLPLSRKFVCIIITHELATNSTAGNLLKMYFTIF</sequence>
<accession>A0A383V2V7</accession>
<proteinExistence type="predicted"/>
<evidence type="ECO:0000313" key="2">
    <source>
        <dbReference type="Proteomes" id="UP000275772"/>
    </source>
</evidence>
<name>A0A383V2V7_BLUHO</name>
<reference evidence="1 2" key="1">
    <citation type="submission" date="2017-11" db="EMBL/GenBank/DDBJ databases">
        <authorList>
            <person name="Kracher B."/>
        </authorList>
    </citation>
    <scope>NUCLEOTIDE SEQUENCE [LARGE SCALE GENOMIC DNA]</scope>
    <source>
        <strain evidence="1 2">RACE1</strain>
    </source>
</reference>
<organism evidence="1 2">
    <name type="scientific">Blumeria hordei</name>
    <name type="common">Barley powdery mildew</name>
    <name type="synonym">Blumeria graminis f. sp. hordei</name>
    <dbReference type="NCBI Taxonomy" id="2867405"/>
    <lineage>
        <taxon>Eukaryota</taxon>
        <taxon>Fungi</taxon>
        <taxon>Dikarya</taxon>
        <taxon>Ascomycota</taxon>
        <taxon>Pezizomycotina</taxon>
        <taxon>Leotiomycetes</taxon>
        <taxon>Erysiphales</taxon>
        <taxon>Erysiphaceae</taxon>
        <taxon>Blumeria</taxon>
    </lineage>
</organism>
<dbReference type="Proteomes" id="UP000275772">
    <property type="component" value="Unassembled WGS sequence"/>
</dbReference>
<dbReference type="EMBL" id="UNSH01000086">
    <property type="protein sequence ID" value="SZF05980.1"/>
    <property type="molecule type" value="Genomic_DNA"/>
</dbReference>
<dbReference type="AlphaFoldDB" id="A0A383V2V7"/>